<evidence type="ECO:0000256" key="2">
    <source>
        <dbReference type="ARBA" id="ARBA00023315"/>
    </source>
</evidence>
<organism evidence="5 6">
    <name type="scientific">Cavenderia fasciculata</name>
    <name type="common">Slime mold</name>
    <name type="synonym">Dictyostelium fasciculatum</name>
    <dbReference type="NCBI Taxonomy" id="261658"/>
    <lineage>
        <taxon>Eukaryota</taxon>
        <taxon>Amoebozoa</taxon>
        <taxon>Evosea</taxon>
        <taxon>Eumycetozoa</taxon>
        <taxon>Dictyostelia</taxon>
        <taxon>Acytosteliales</taxon>
        <taxon>Cavenderiaceae</taxon>
        <taxon>Cavenderia</taxon>
    </lineage>
</organism>
<dbReference type="CDD" id="cd04301">
    <property type="entry name" value="NAT_SF"/>
    <property type="match status" value="1"/>
</dbReference>
<evidence type="ECO:0000256" key="3">
    <source>
        <dbReference type="ARBA" id="ARBA00024025"/>
    </source>
</evidence>
<dbReference type="GO" id="GO:0004596">
    <property type="term" value="F:protein-N-terminal amino-acid acetyltransferase activity"/>
    <property type="evidence" value="ECO:0007669"/>
    <property type="project" value="InterPro"/>
</dbReference>
<accession>F4PZK6</accession>
<dbReference type="GO" id="GO:0031417">
    <property type="term" value="C:NatC complex"/>
    <property type="evidence" value="ECO:0007669"/>
    <property type="project" value="TreeGrafter"/>
</dbReference>
<evidence type="ECO:0000256" key="1">
    <source>
        <dbReference type="ARBA" id="ARBA00022679"/>
    </source>
</evidence>
<dbReference type="RefSeq" id="XP_004357232.1">
    <property type="nucleotide sequence ID" value="XM_004357176.1"/>
</dbReference>
<dbReference type="AlphaFoldDB" id="F4PZK6"/>
<dbReference type="PANTHER" id="PTHR45896">
    <property type="entry name" value="N-ALPHA-ACETYLTRANSFERASE 30"/>
    <property type="match status" value="1"/>
</dbReference>
<keyword evidence="1" id="KW-0808">Transferase</keyword>
<dbReference type="InterPro" id="IPR044542">
    <property type="entry name" value="NAA30-like"/>
</dbReference>
<dbReference type="GeneID" id="14870797"/>
<evidence type="ECO:0000313" key="5">
    <source>
        <dbReference type="EMBL" id="EGG18770.1"/>
    </source>
</evidence>
<dbReference type="STRING" id="1054147.F4PZK6"/>
<dbReference type="OrthoDB" id="249099at2759"/>
<dbReference type="EMBL" id="GL883017">
    <property type="protein sequence ID" value="EGG18770.1"/>
    <property type="molecule type" value="Genomic_DNA"/>
</dbReference>
<dbReference type="Pfam" id="PF00583">
    <property type="entry name" value="Acetyltransf_1"/>
    <property type="match status" value="1"/>
</dbReference>
<evidence type="ECO:0000259" key="4">
    <source>
        <dbReference type="Pfam" id="PF00583"/>
    </source>
</evidence>
<dbReference type="SUPFAM" id="SSF55729">
    <property type="entry name" value="Acyl-CoA N-acyltransferases (Nat)"/>
    <property type="match status" value="1"/>
</dbReference>
<name>F4PZK6_CACFS</name>
<dbReference type="InterPro" id="IPR016181">
    <property type="entry name" value="Acyl_CoA_acyltransferase"/>
</dbReference>
<protein>
    <submittedName>
        <fullName evidence="5">Acetyltransferase</fullName>
    </submittedName>
</protein>
<dbReference type="KEGG" id="dfa:DFA_02509"/>
<dbReference type="OMA" id="DIQYTAY"/>
<feature type="domain" description="N-acetyltransferase" evidence="4">
    <location>
        <begin position="35"/>
        <end position="108"/>
    </location>
</feature>
<keyword evidence="2" id="KW-0012">Acyltransferase</keyword>
<dbReference type="Proteomes" id="UP000007797">
    <property type="component" value="Unassembled WGS sequence"/>
</dbReference>
<reference evidence="6" key="1">
    <citation type="journal article" date="2011" name="Genome Res.">
        <title>Phylogeny-wide analysis of social amoeba genomes highlights ancient origins for complex intercellular communication.</title>
        <authorList>
            <person name="Heidel A.J."/>
            <person name="Lawal H.M."/>
            <person name="Felder M."/>
            <person name="Schilde C."/>
            <person name="Helps N.R."/>
            <person name="Tunggal B."/>
            <person name="Rivero F."/>
            <person name="John U."/>
            <person name="Schleicher M."/>
            <person name="Eichinger L."/>
            <person name="Platzer M."/>
            <person name="Noegel A.A."/>
            <person name="Schaap P."/>
            <person name="Gloeckner G."/>
        </authorList>
    </citation>
    <scope>NUCLEOTIDE SEQUENCE [LARGE SCALE GENOMIC DNA]</scope>
    <source>
        <strain evidence="6">SH3</strain>
    </source>
</reference>
<gene>
    <name evidence="5" type="ORF">DFA_02509</name>
</gene>
<keyword evidence="6" id="KW-1185">Reference proteome</keyword>
<sequence>MTDKASLVEDLTKKLNLKEDDIQYTAYKGEIEIQEIIALIECELSEPYTIFTYRFFLNNWPELCFLARDPSGQLVGIVISKKSIHNHLQRGYIGMIVVDKRYRRLGIGMKREKEEHIR</sequence>
<proteinExistence type="inferred from homology"/>
<comment type="similarity">
    <text evidence="3">Belongs to the acetyltransferase family. MAK3 subfamily.</text>
</comment>
<dbReference type="PANTHER" id="PTHR45896:SF1">
    <property type="entry name" value="N-ALPHA-ACETYLTRANSFERASE 30"/>
    <property type="match status" value="1"/>
</dbReference>
<evidence type="ECO:0000313" key="6">
    <source>
        <dbReference type="Proteomes" id="UP000007797"/>
    </source>
</evidence>
<dbReference type="Gene3D" id="3.40.630.30">
    <property type="match status" value="1"/>
</dbReference>
<dbReference type="InterPro" id="IPR000182">
    <property type="entry name" value="GNAT_dom"/>
</dbReference>